<evidence type="ECO:0000256" key="10">
    <source>
        <dbReference type="ARBA" id="ARBA00022778"/>
    </source>
</evidence>
<keyword evidence="7" id="KW-0808">Transferase</keyword>
<evidence type="ECO:0000256" key="11">
    <source>
        <dbReference type="ARBA" id="ARBA00022840"/>
    </source>
</evidence>
<dbReference type="InterPro" id="IPR005919">
    <property type="entry name" value="Pmev_kin_anim"/>
</dbReference>
<comment type="caution">
    <text evidence="19">The sequence shown here is derived from an EMBL/GenBank/DDBJ whole genome shotgun (WGS) entry which is preliminary data.</text>
</comment>
<name>A0AA36D7A4_9BILA</name>
<dbReference type="GO" id="GO:0019287">
    <property type="term" value="P:isopentenyl diphosphate biosynthetic process, mevalonate pathway"/>
    <property type="evidence" value="ECO:0007669"/>
    <property type="project" value="TreeGrafter"/>
</dbReference>
<evidence type="ECO:0000256" key="1">
    <source>
        <dbReference type="ARBA" id="ARBA00004514"/>
    </source>
</evidence>
<dbReference type="Proteomes" id="UP001177023">
    <property type="component" value="Unassembled WGS sequence"/>
</dbReference>
<accession>A0AA36D7A4</accession>
<keyword evidence="14" id="KW-0443">Lipid metabolism</keyword>
<evidence type="ECO:0000256" key="8">
    <source>
        <dbReference type="ARBA" id="ARBA00022741"/>
    </source>
</evidence>
<organism evidence="19 20">
    <name type="scientific">Mesorhabditis spiculigera</name>
    <dbReference type="NCBI Taxonomy" id="96644"/>
    <lineage>
        <taxon>Eukaryota</taxon>
        <taxon>Metazoa</taxon>
        <taxon>Ecdysozoa</taxon>
        <taxon>Nematoda</taxon>
        <taxon>Chromadorea</taxon>
        <taxon>Rhabditida</taxon>
        <taxon>Rhabditina</taxon>
        <taxon>Rhabditomorpha</taxon>
        <taxon>Rhabditoidea</taxon>
        <taxon>Rhabditidae</taxon>
        <taxon>Mesorhabditinae</taxon>
        <taxon>Mesorhabditis</taxon>
    </lineage>
</organism>
<evidence type="ECO:0000313" key="20">
    <source>
        <dbReference type="Proteomes" id="UP001177023"/>
    </source>
</evidence>
<dbReference type="GO" id="GO:0006695">
    <property type="term" value="P:cholesterol biosynthetic process"/>
    <property type="evidence" value="ECO:0007669"/>
    <property type="project" value="UniProtKB-KW"/>
</dbReference>
<evidence type="ECO:0000256" key="18">
    <source>
        <dbReference type="PIRSR" id="PIRSR036639-1"/>
    </source>
</evidence>
<feature type="binding site" evidence="18">
    <location>
        <position position="166"/>
    </location>
    <ligand>
        <name>substrate</name>
    </ligand>
</feature>
<dbReference type="PIRSF" id="PIRSF036639">
    <property type="entry name" value="PMK_anim"/>
    <property type="match status" value="1"/>
</dbReference>
<keyword evidence="6" id="KW-0153">Cholesterol metabolism</keyword>
<evidence type="ECO:0000256" key="13">
    <source>
        <dbReference type="ARBA" id="ARBA00023011"/>
    </source>
</evidence>
<keyword evidence="10" id="KW-0152">Cholesterol biosynthesis</keyword>
<dbReference type="PANTHER" id="PTHR13101:SF1">
    <property type="entry name" value="PHOSPHOMEVALONATE KINASE"/>
    <property type="match status" value="1"/>
</dbReference>
<evidence type="ECO:0000256" key="5">
    <source>
        <dbReference type="ARBA" id="ARBA00022516"/>
    </source>
</evidence>
<feature type="binding site" evidence="18">
    <location>
        <position position="138"/>
    </location>
    <ligand>
        <name>ATP</name>
        <dbReference type="ChEBI" id="CHEBI:30616"/>
    </ligand>
</feature>
<keyword evidence="13" id="KW-0756">Sterol biosynthesis</keyword>
<evidence type="ECO:0000256" key="15">
    <source>
        <dbReference type="ARBA" id="ARBA00023166"/>
    </source>
</evidence>
<dbReference type="GO" id="GO:0004631">
    <property type="term" value="F:phosphomevalonate kinase activity"/>
    <property type="evidence" value="ECO:0007669"/>
    <property type="project" value="UniProtKB-EC"/>
</dbReference>
<protein>
    <recommendedName>
        <fullName evidence="17">Phosphomevalonate kinase</fullName>
        <ecNumber evidence="3">2.7.4.2</ecNumber>
    </recommendedName>
</protein>
<reference evidence="19" key="1">
    <citation type="submission" date="2023-06" db="EMBL/GenBank/DDBJ databases">
        <authorList>
            <person name="Delattre M."/>
        </authorList>
    </citation>
    <scope>NUCLEOTIDE SEQUENCE</scope>
    <source>
        <strain evidence="19">AF72</strain>
    </source>
</reference>
<evidence type="ECO:0000256" key="4">
    <source>
        <dbReference type="ARBA" id="ARBA00022490"/>
    </source>
</evidence>
<evidence type="ECO:0000256" key="16">
    <source>
        <dbReference type="ARBA" id="ARBA00023221"/>
    </source>
</evidence>
<gene>
    <name evidence="19" type="ORF">MSPICULIGERA_LOCUS20546</name>
</gene>
<feature type="binding site" evidence="18">
    <location>
        <begin position="11"/>
        <end position="17"/>
    </location>
    <ligand>
        <name>ATP</name>
        <dbReference type="ChEBI" id="CHEBI:30616"/>
    </ligand>
</feature>
<comment type="pathway">
    <text evidence="2">Isoprenoid biosynthesis; isopentenyl diphosphate biosynthesis via mevalonate pathway; isopentenyl diphosphate from (R)-mevalonate: step 2/3.</text>
</comment>
<evidence type="ECO:0000256" key="9">
    <source>
        <dbReference type="ARBA" id="ARBA00022777"/>
    </source>
</evidence>
<sequence>MVKVVILVAGKRKSGKDFVSGRIQDILSRQCGVEMGSVSQGLKKEYARLHGLNYEELLTDGPYKEEYRKDMIRWGEEQRAKDPHIFCRETLRTESSAADVLIITDCRRETDMQFYKSLPDTLAITVRISCSTIERVKRGFEYNSVIDDSQSECGLDNYPFDFYIDNSGDADLLAGSLEQLTVRVFAAL</sequence>
<dbReference type="Pfam" id="PF04275">
    <property type="entry name" value="P-mevalo_kinase"/>
    <property type="match status" value="1"/>
</dbReference>
<dbReference type="InterPro" id="IPR027417">
    <property type="entry name" value="P-loop_NTPase"/>
</dbReference>
<keyword evidence="4" id="KW-0963">Cytoplasm</keyword>
<evidence type="ECO:0000256" key="12">
    <source>
        <dbReference type="ARBA" id="ARBA00022955"/>
    </source>
</evidence>
<evidence type="ECO:0000313" key="19">
    <source>
        <dbReference type="EMBL" id="CAJ0582413.1"/>
    </source>
</evidence>
<feature type="non-terminal residue" evidence="19">
    <location>
        <position position="188"/>
    </location>
</feature>
<dbReference type="EMBL" id="CATQJA010002664">
    <property type="protein sequence ID" value="CAJ0582413.1"/>
    <property type="molecule type" value="Genomic_DNA"/>
</dbReference>
<dbReference type="Gene3D" id="3.40.50.300">
    <property type="entry name" value="P-loop containing nucleotide triphosphate hydrolases"/>
    <property type="match status" value="1"/>
</dbReference>
<evidence type="ECO:0000256" key="14">
    <source>
        <dbReference type="ARBA" id="ARBA00023098"/>
    </source>
</evidence>
<keyword evidence="8 18" id="KW-0547">Nucleotide-binding</keyword>
<dbReference type="GO" id="GO:0005829">
    <property type="term" value="C:cytosol"/>
    <property type="evidence" value="ECO:0007669"/>
    <property type="project" value="UniProtKB-SubCell"/>
</dbReference>
<evidence type="ECO:0000256" key="2">
    <source>
        <dbReference type="ARBA" id="ARBA00005017"/>
    </source>
</evidence>
<keyword evidence="12" id="KW-0752">Steroid biosynthesis</keyword>
<evidence type="ECO:0000256" key="17">
    <source>
        <dbReference type="ARBA" id="ARBA00034549"/>
    </source>
</evidence>
<comment type="subcellular location">
    <subcellularLocation>
        <location evidence="1">Cytoplasm</location>
        <location evidence="1">Cytosol</location>
    </subcellularLocation>
</comment>
<keyword evidence="15" id="KW-1207">Sterol metabolism</keyword>
<keyword evidence="16" id="KW-0753">Steroid metabolism</keyword>
<dbReference type="AlphaFoldDB" id="A0AA36D7A4"/>
<keyword evidence="11 18" id="KW-0067">ATP-binding</keyword>
<dbReference type="EC" id="2.7.4.2" evidence="3"/>
<evidence type="ECO:0000256" key="7">
    <source>
        <dbReference type="ARBA" id="ARBA00022679"/>
    </source>
</evidence>
<proteinExistence type="predicted"/>
<keyword evidence="5" id="KW-0444">Lipid biosynthesis</keyword>
<dbReference type="GO" id="GO:0005524">
    <property type="term" value="F:ATP binding"/>
    <property type="evidence" value="ECO:0007669"/>
    <property type="project" value="UniProtKB-KW"/>
</dbReference>
<keyword evidence="9" id="KW-0418">Kinase</keyword>
<evidence type="ECO:0000256" key="3">
    <source>
        <dbReference type="ARBA" id="ARBA00012958"/>
    </source>
</evidence>
<dbReference type="PANTHER" id="PTHR13101">
    <property type="entry name" value="PHOSPHOMEVALONATE KINASE"/>
    <property type="match status" value="1"/>
</dbReference>
<evidence type="ECO:0000256" key="6">
    <source>
        <dbReference type="ARBA" id="ARBA00022548"/>
    </source>
</evidence>
<keyword evidence="20" id="KW-1185">Reference proteome</keyword>